<evidence type="ECO:0000313" key="2">
    <source>
        <dbReference type="Proteomes" id="UP000002035"/>
    </source>
</evidence>
<dbReference type="GO" id="GO:0005739">
    <property type="term" value="C:mitochondrion"/>
    <property type="evidence" value="ECO:0007669"/>
    <property type="project" value="TreeGrafter"/>
</dbReference>
<dbReference type="OMA" id="NAVVNHW"/>
<dbReference type="AlphaFoldDB" id="C5FIT6"/>
<keyword evidence="2" id="KW-1185">Reference proteome</keyword>
<accession>C5FIT6</accession>
<dbReference type="GeneID" id="9229114"/>
<keyword evidence="1" id="KW-0808">Transferase</keyword>
<dbReference type="Proteomes" id="UP000002035">
    <property type="component" value="Unassembled WGS sequence"/>
</dbReference>
<protein>
    <submittedName>
        <fullName evidence="1">Phosphotransferase family protein</fullName>
    </submittedName>
</protein>
<dbReference type="PANTHER" id="PTHR36091">
    <property type="entry name" value="ALTERED INHERITANCE OF MITOCHONDRIA PROTEIN 9, MITOCHONDRIAL"/>
    <property type="match status" value="1"/>
</dbReference>
<dbReference type="EMBL" id="DS995702">
    <property type="protein sequence ID" value="EEQ29177.1"/>
    <property type="molecule type" value="Genomic_DNA"/>
</dbReference>
<dbReference type="STRING" id="554155.C5FIT6"/>
<dbReference type="InterPro" id="IPR051035">
    <property type="entry name" value="Mito_inheritance_9"/>
</dbReference>
<dbReference type="HOGENOM" id="CLU_019189_9_1_1"/>
<gene>
    <name evidence="1" type="ORF">MCYG_01996</name>
</gene>
<dbReference type="GO" id="GO:0016740">
    <property type="term" value="F:transferase activity"/>
    <property type="evidence" value="ECO:0007669"/>
    <property type="project" value="UniProtKB-KW"/>
</dbReference>
<sequence>MLLTSRALSSPPSSIQISPYYANISVHRPSLSAYRNGHLFAYTSERYVFNETLWKNERYVTFDVEDFKKLAETHIRHGRVADISKFIEGAIAKTPYRTTLPKHYATASEAATLELLRLKGIPVPKDFGYSASSDNLAGVEYITMEKAQGIQVKDKWFPMTKQGRHKLASSFVGIEKALSSLPFSSIESVYFKRDIPAELQAPLHSRVSQDQGHVQEISNQFCVGPITDYIFWYGKRAKFQYQEDHVGVLFAKNANVITLTRQTDELYRRMLMFHYYHIFTGVLNNPRLNALRDPLLKPRKHRVDGAGRQWGGNTITLKGALVRIADYWDQLPETKGIECPVKLDILELEEFLKLEEIWHYFNAVVNHWRDKLGIGEDGWVSSENYGSAMKGIQELKQDMINKAEGDEEDIFLINKGWPLDDHEEID</sequence>
<name>C5FIT6_ARTOC</name>
<dbReference type="OrthoDB" id="10003767at2759"/>
<reference evidence="2" key="1">
    <citation type="journal article" date="2012" name="MBio">
        <title>Comparative genome analysis of Trichophyton rubrum and related dermatophytes reveals candidate genes involved in infection.</title>
        <authorList>
            <person name="Martinez D.A."/>
            <person name="Oliver B.G."/>
            <person name="Graeser Y."/>
            <person name="Goldberg J.M."/>
            <person name="Li W."/>
            <person name="Martinez-Rossi N.M."/>
            <person name="Monod M."/>
            <person name="Shelest E."/>
            <person name="Barton R.C."/>
            <person name="Birch E."/>
            <person name="Brakhage A.A."/>
            <person name="Chen Z."/>
            <person name="Gurr S.J."/>
            <person name="Heiman D."/>
            <person name="Heitman J."/>
            <person name="Kosti I."/>
            <person name="Rossi A."/>
            <person name="Saif S."/>
            <person name="Samalova M."/>
            <person name="Saunders C.W."/>
            <person name="Shea T."/>
            <person name="Summerbell R.C."/>
            <person name="Xu J."/>
            <person name="Young S."/>
            <person name="Zeng Q."/>
            <person name="Birren B.W."/>
            <person name="Cuomo C.A."/>
            <person name="White T.C."/>
        </authorList>
    </citation>
    <scope>NUCLEOTIDE SEQUENCE [LARGE SCALE GENOMIC DNA]</scope>
    <source>
        <strain evidence="2">ATCC MYA-4605 / CBS 113480</strain>
    </source>
</reference>
<dbReference type="PANTHER" id="PTHR36091:SF2">
    <property type="entry name" value="AMINOGLYCOSIDE PHOSPHOTRANSFERASE DOMAIN-CONTAINING PROTEIN"/>
    <property type="match status" value="1"/>
</dbReference>
<dbReference type="VEuPathDB" id="FungiDB:MCYG_01996"/>
<dbReference type="RefSeq" id="XP_002849062.1">
    <property type="nucleotide sequence ID" value="XM_002849016.1"/>
</dbReference>
<proteinExistence type="predicted"/>
<organism evidence="1 2">
    <name type="scientific">Arthroderma otae (strain ATCC MYA-4605 / CBS 113480)</name>
    <name type="common">Microsporum canis</name>
    <dbReference type="NCBI Taxonomy" id="554155"/>
    <lineage>
        <taxon>Eukaryota</taxon>
        <taxon>Fungi</taxon>
        <taxon>Dikarya</taxon>
        <taxon>Ascomycota</taxon>
        <taxon>Pezizomycotina</taxon>
        <taxon>Eurotiomycetes</taxon>
        <taxon>Eurotiomycetidae</taxon>
        <taxon>Onygenales</taxon>
        <taxon>Arthrodermataceae</taxon>
        <taxon>Microsporum</taxon>
    </lineage>
</organism>
<evidence type="ECO:0000313" key="1">
    <source>
        <dbReference type="EMBL" id="EEQ29177.1"/>
    </source>
</evidence>
<dbReference type="eggNOG" id="ENOG502QV1E">
    <property type="taxonomic scope" value="Eukaryota"/>
</dbReference>